<keyword evidence="3" id="KW-1185">Reference proteome</keyword>
<keyword evidence="1" id="KW-0732">Signal</keyword>
<name>A0A4Z0C2T1_9BURK</name>
<comment type="caution">
    <text evidence="2">The sequence shown here is derived from an EMBL/GenBank/DDBJ whole genome shotgun (WGS) entry which is preliminary data.</text>
</comment>
<dbReference type="OrthoDB" id="8536851at2"/>
<protein>
    <recommendedName>
        <fullName evidence="4">Lipoprotein</fullName>
    </recommendedName>
</protein>
<dbReference type="RefSeq" id="WP_135261951.1">
    <property type="nucleotide sequence ID" value="NZ_SMLM01000001.1"/>
</dbReference>
<accession>A0A4Z0C2T1</accession>
<evidence type="ECO:0000313" key="2">
    <source>
        <dbReference type="EMBL" id="TFZ05866.1"/>
    </source>
</evidence>
<dbReference type="Proteomes" id="UP000298180">
    <property type="component" value="Unassembled WGS sequence"/>
</dbReference>
<proteinExistence type="predicted"/>
<gene>
    <name evidence="2" type="ORF">EZ313_04220</name>
</gene>
<evidence type="ECO:0008006" key="4">
    <source>
        <dbReference type="Google" id="ProtNLM"/>
    </source>
</evidence>
<feature type="signal peptide" evidence="1">
    <location>
        <begin position="1"/>
        <end position="20"/>
    </location>
</feature>
<organism evidence="2 3">
    <name type="scientific">Ramlibacter henchirensis</name>
    <dbReference type="NCBI Taxonomy" id="204072"/>
    <lineage>
        <taxon>Bacteria</taxon>
        <taxon>Pseudomonadati</taxon>
        <taxon>Pseudomonadota</taxon>
        <taxon>Betaproteobacteria</taxon>
        <taxon>Burkholderiales</taxon>
        <taxon>Comamonadaceae</taxon>
        <taxon>Ramlibacter</taxon>
    </lineage>
</organism>
<feature type="chain" id="PRO_5021464852" description="Lipoprotein" evidence="1">
    <location>
        <begin position="21"/>
        <end position="138"/>
    </location>
</feature>
<evidence type="ECO:0000256" key="1">
    <source>
        <dbReference type="SAM" id="SignalP"/>
    </source>
</evidence>
<dbReference type="AlphaFoldDB" id="A0A4Z0C2T1"/>
<sequence length="138" mass="15032">MKAGVVGACAALLAVANAAAEPQRNASWRNATTGAPLKPGIYGRIEVRGEAPPLVHAKPVVAKRAEQPAAQDPVYLYVPPGQLRRWADHCAKWQACERPVYFVRMDGSPSRLGEWKKTQRPQPQASLVRDALDLIASR</sequence>
<reference evidence="2 3" key="1">
    <citation type="submission" date="2019-03" db="EMBL/GenBank/DDBJ databases">
        <title>Ramlibacter henchirensis DSM 14656, whole genome shotgun sequence.</title>
        <authorList>
            <person name="Zhang X."/>
            <person name="Feng G."/>
            <person name="Zhu H."/>
        </authorList>
    </citation>
    <scope>NUCLEOTIDE SEQUENCE [LARGE SCALE GENOMIC DNA]</scope>
    <source>
        <strain evidence="2 3">DSM 14656</strain>
    </source>
</reference>
<dbReference type="EMBL" id="SMLM01000001">
    <property type="protein sequence ID" value="TFZ05866.1"/>
    <property type="molecule type" value="Genomic_DNA"/>
</dbReference>
<evidence type="ECO:0000313" key="3">
    <source>
        <dbReference type="Proteomes" id="UP000298180"/>
    </source>
</evidence>